<keyword evidence="5" id="KW-0119">Carbohydrate metabolism</keyword>
<evidence type="ECO:0000256" key="5">
    <source>
        <dbReference type="ARBA" id="ARBA00023277"/>
    </source>
</evidence>
<dbReference type="GO" id="GO:0005975">
    <property type="term" value="P:carbohydrate metabolic process"/>
    <property type="evidence" value="ECO:0007669"/>
    <property type="project" value="InterPro"/>
</dbReference>
<evidence type="ECO:0000256" key="1">
    <source>
        <dbReference type="ARBA" id="ARBA00001946"/>
    </source>
</evidence>
<dbReference type="Pfam" id="PF04794">
    <property type="entry name" value="YdjC"/>
    <property type="match status" value="1"/>
</dbReference>
<evidence type="ECO:0000256" key="3">
    <source>
        <dbReference type="ARBA" id="ARBA00022801"/>
    </source>
</evidence>
<sequence>MASGLYINFLIVSGVKMLRFLTLFTFTLCFAVTARAEDDQTRYVIIHADDAGMCHSVNMATIDSIENGIVNSSSIMVPCPWLKEYAEYCVNNPEGDYGLHLTLNSEWGTYRWTSVAPPSEVPSLHDPEGYMWGNLGDVAKHGLNNEVEKELRAQIERALAFKIPVSHLDTHMGTVAARQDFLETYVNLGVEYNLPVLFVRFSNQAFPGLNAKKVAELVDRLDSNGLPVLDNLVQIYSENDYDKREQLYLDAFEALKPGVTQVIVHCGYADDELRAVTSSAERRDADHSIFTDPEFIEKIEAMDVKLITWKEFHEMAKAKLQTAKSK</sequence>
<protein>
    <recommendedName>
        <fullName evidence="8">ChbG/HpnK family deacetylase</fullName>
    </recommendedName>
</protein>
<dbReference type="Gene3D" id="3.20.20.370">
    <property type="entry name" value="Glycoside hydrolase/deacetylase"/>
    <property type="match status" value="1"/>
</dbReference>
<dbReference type="InterPro" id="IPR011330">
    <property type="entry name" value="Glyco_hydro/deAcase_b/a-brl"/>
</dbReference>
<reference evidence="6 7" key="1">
    <citation type="submission" date="2019-02" db="EMBL/GenBank/DDBJ databases">
        <title>Deep-cultivation of Planctomycetes and their phenomic and genomic characterization uncovers novel biology.</title>
        <authorList>
            <person name="Wiegand S."/>
            <person name="Jogler M."/>
            <person name="Boedeker C."/>
            <person name="Pinto D."/>
            <person name="Vollmers J."/>
            <person name="Rivas-Marin E."/>
            <person name="Kohn T."/>
            <person name="Peeters S.H."/>
            <person name="Heuer A."/>
            <person name="Rast P."/>
            <person name="Oberbeckmann S."/>
            <person name="Bunk B."/>
            <person name="Jeske O."/>
            <person name="Meyerdierks A."/>
            <person name="Storesund J.E."/>
            <person name="Kallscheuer N."/>
            <person name="Luecker S."/>
            <person name="Lage O.M."/>
            <person name="Pohl T."/>
            <person name="Merkel B.J."/>
            <person name="Hornburger P."/>
            <person name="Mueller R.-W."/>
            <person name="Bruemmer F."/>
            <person name="Labrenz M."/>
            <person name="Spormann A.M."/>
            <person name="Op den Camp H."/>
            <person name="Overmann J."/>
            <person name="Amann R."/>
            <person name="Jetten M.S.M."/>
            <person name="Mascher T."/>
            <person name="Medema M.H."/>
            <person name="Devos D.P."/>
            <person name="Kaster A.-K."/>
            <person name="Ovreas L."/>
            <person name="Rohde M."/>
            <person name="Galperin M.Y."/>
            <person name="Jogler C."/>
        </authorList>
    </citation>
    <scope>NUCLEOTIDE SEQUENCE [LARGE SCALE GENOMIC DNA]</scope>
    <source>
        <strain evidence="6 7">Pla110</strain>
    </source>
</reference>
<keyword evidence="4" id="KW-0460">Magnesium</keyword>
<gene>
    <name evidence="6" type="ORF">Pla110_44730</name>
</gene>
<dbReference type="AlphaFoldDB" id="A0A518CU22"/>
<proteinExistence type="predicted"/>
<dbReference type="GO" id="GO:0046872">
    <property type="term" value="F:metal ion binding"/>
    <property type="evidence" value="ECO:0007669"/>
    <property type="project" value="UniProtKB-KW"/>
</dbReference>
<evidence type="ECO:0000256" key="4">
    <source>
        <dbReference type="ARBA" id="ARBA00022842"/>
    </source>
</evidence>
<dbReference type="GO" id="GO:0016787">
    <property type="term" value="F:hydrolase activity"/>
    <property type="evidence" value="ECO:0007669"/>
    <property type="project" value="UniProtKB-KW"/>
</dbReference>
<dbReference type="GO" id="GO:0019213">
    <property type="term" value="F:deacetylase activity"/>
    <property type="evidence" value="ECO:0007669"/>
    <property type="project" value="TreeGrafter"/>
</dbReference>
<evidence type="ECO:0000256" key="2">
    <source>
        <dbReference type="ARBA" id="ARBA00022723"/>
    </source>
</evidence>
<dbReference type="EMBL" id="CP036281">
    <property type="protein sequence ID" value="QDU82711.1"/>
    <property type="molecule type" value="Genomic_DNA"/>
</dbReference>
<dbReference type="InterPro" id="IPR006879">
    <property type="entry name" value="YdjC-like"/>
</dbReference>
<name>A0A518CU22_9PLAN</name>
<accession>A0A518CU22</accession>
<keyword evidence="7" id="KW-1185">Reference proteome</keyword>
<dbReference type="SUPFAM" id="SSF88713">
    <property type="entry name" value="Glycoside hydrolase/deacetylase"/>
    <property type="match status" value="1"/>
</dbReference>
<dbReference type="PANTHER" id="PTHR31609:SF1">
    <property type="entry name" value="CARBOHYDRATE DEACETYLASE"/>
    <property type="match status" value="1"/>
</dbReference>
<evidence type="ECO:0008006" key="8">
    <source>
        <dbReference type="Google" id="ProtNLM"/>
    </source>
</evidence>
<dbReference type="KEGG" id="plon:Pla110_44730"/>
<evidence type="ECO:0000313" key="7">
    <source>
        <dbReference type="Proteomes" id="UP000317178"/>
    </source>
</evidence>
<organism evidence="6 7">
    <name type="scientific">Polystyrenella longa</name>
    <dbReference type="NCBI Taxonomy" id="2528007"/>
    <lineage>
        <taxon>Bacteria</taxon>
        <taxon>Pseudomonadati</taxon>
        <taxon>Planctomycetota</taxon>
        <taxon>Planctomycetia</taxon>
        <taxon>Planctomycetales</taxon>
        <taxon>Planctomycetaceae</taxon>
        <taxon>Polystyrenella</taxon>
    </lineage>
</organism>
<evidence type="ECO:0000313" key="6">
    <source>
        <dbReference type="EMBL" id="QDU82711.1"/>
    </source>
</evidence>
<dbReference type="RefSeq" id="WP_231742746.1">
    <property type="nucleotide sequence ID" value="NZ_CP036281.1"/>
</dbReference>
<dbReference type="Proteomes" id="UP000317178">
    <property type="component" value="Chromosome"/>
</dbReference>
<dbReference type="CDD" id="cd10802">
    <property type="entry name" value="YdjC_TTHB029_like"/>
    <property type="match status" value="1"/>
</dbReference>
<keyword evidence="3" id="KW-0378">Hydrolase</keyword>
<dbReference type="PANTHER" id="PTHR31609">
    <property type="entry name" value="YDJC DEACETYLASE FAMILY MEMBER"/>
    <property type="match status" value="1"/>
</dbReference>
<comment type="cofactor">
    <cofactor evidence="1">
        <name>Mg(2+)</name>
        <dbReference type="ChEBI" id="CHEBI:18420"/>
    </cofactor>
</comment>
<keyword evidence="2" id="KW-0479">Metal-binding</keyword>